<reference evidence="2 3" key="1">
    <citation type="submission" date="2019-03" db="EMBL/GenBank/DDBJ databases">
        <title>Genomic Encyclopedia of Type Strains, Phase IV (KMG-IV): sequencing the most valuable type-strain genomes for metagenomic binning, comparative biology and taxonomic classification.</title>
        <authorList>
            <person name="Goeker M."/>
        </authorList>
    </citation>
    <scope>NUCLEOTIDE SEQUENCE [LARGE SCALE GENOMIC DNA]</scope>
    <source>
        <strain evidence="2 3">DSM 654</strain>
    </source>
</reference>
<sequence length="223" mass="24362">MGTSGAALFNDDVANDVKRDFLDLLRRGMTPGEATEVLGTDWASSIADADDGPTYWLALAATQWAYGCLDDEVKRRAIEVIDNGDDLARWSGSAVARRRRVLDELKLQLLAPQPKARRPRRQKPVEPPPSHEAAAPDGRGKAVAFSLPDAAFTQVYVERLVGTSRGGGSIFVAECEYDEIDLHWLVEGGLQVTYPAGAKVTQRSESHFYCGEVTPIVYRTKGA</sequence>
<organism evidence="2 3">
    <name type="scientific">Roseateles saccharophilus</name>
    <name type="common">Pseudomonas saccharophila</name>
    <dbReference type="NCBI Taxonomy" id="304"/>
    <lineage>
        <taxon>Bacteria</taxon>
        <taxon>Pseudomonadati</taxon>
        <taxon>Pseudomonadota</taxon>
        <taxon>Betaproteobacteria</taxon>
        <taxon>Burkholderiales</taxon>
        <taxon>Sphaerotilaceae</taxon>
        <taxon>Roseateles</taxon>
    </lineage>
</organism>
<dbReference type="AlphaFoldDB" id="A0A4R3UIJ6"/>
<keyword evidence="3" id="KW-1185">Reference proteome</keyword>
<dbReference type="RefSeq" id="WP_132575835.1">
    <property type="nucleotide sequence ID" value="NZ_CBCSGL010000042.1"/>
</dbReference>
<gene>
    <name evidence="2" type="ORF">EV671_103744</name>
</gene>
<comment type="caution">
    <text evidence="2">The sequence shown here is derived from an EMBL/GenBank/DDBJ whole genome shotgun (WGS) entry which is preliminary data.</text>
</comment>
<evidence type="ECO:0000313" key="2">
    <source>
        <dbReference type="EMBL" id="TCU88962.1"/>
    </source>
</evidence>
<protein>
    <submittedName>
        <fullName evidence="2">Uncharacterized protein</fullName>
    </submittedName>
</protein>
<accession>A0A4R3UIJ6</accession>
<feature type="region of interest" description="Disordered" evidence="1">
    <location>
        <begin position="113"/>
        <end position="139"/>
    </location>
</feature>
<evidence type="ECO:0000313" key="3">
    <source>
        <dbReference type="Proteomes" id="UP000295110"/>
    </source>
</evidence>
<dbReference type="EMBL" id="SMBU01000037">
    <property type="protein sequence ID" value="TCU88962.1"/>
    <property type="molecule type" value="Genomic_DNA"/>
</dbReference>
<dbReference type="OrthoDB" id="8914041at2"/>
<dbReference type="Proteomes" id="UP000295110">
    <property type="component" value="Unassembled WGS sequence"/>
</dbReference>
<name>A0A4R3UIJ6_ROSSA</name>
<evidence type="ECO:0000256" key="1">
    <source>
        <dbReference type="SAM" id="MobiDB-lite"/>
    </source>
</evidence>
<proteinExistence type="predicted"/>